<dbReference type="PANTHER" id="PTHR43823">
    <property type="entry name" value="SPORULATION PROTEIN YKVU"/>
    <property type="match status" value="1"/>
</dbReference>
<feature type="transmembrane region" description="Helical" evidence="5">
    <location>
        <begin position="389"/>
        <end position="411"/>
    </location>
</feature>
<evidence type="ECO:0008006" key="8">
    <source>
        <dbReference type="Google" id="ProtNLM"/>
    </source>
</evidence>
<dbReference type="Proteomes" id="UP000823882">
    <property type="component" value="Unassembled WGS sequence"/>
</dbReference>
<feature type="transmembrane region" description="Helical" evidence="5">
    <location>
        <begin position="272"/>
        <end position="291"/>
    </location>
</feature>
<feature type="transmembrane region" description="Helical" evidence="5">
    <location>
        <begin position="321"/>
        <end position="340"/>
    </location>
</feature>
<reference evidence="6" key="2">
    <citation type="submission" date="2021-04" db="EMBL/GenBank/DDBJ databases">
        <authorList>
            <person name="Gilroy R."/>
        </authorList>
    </citation>
    <scope>NUCLEOTIDE SEQUENCE</scope>
    <source>
        <strain evidence="6">CHK186-1790</strain>
    </source>
</reference>
<dbReference type="GO" id="GO:0015297">
    <property type="term" value="F:antiporter activity"/>
    <property type="evidence" value="ECO:0007669"/>
    <property type="project" value="InterPro"/>
</dbReference>
<comment type="subcellular location">
    <subcellularLocation>
        <location evidence="1">Membrane</location>
        <topology evidence="1">Multi-pass membrane protein</topology>
    </subcellularLocation>
</comment>
<evidence type="ECO:0000313" key="7">
    <source>
        <dbReference type="Proteomes" id="UP000823882"/>
    </source>
</evidence>
<evidence type="ECO:0000256" key="3">
    <source>
        <dbReference type="ARBA" id="ARBA00022989"/>
    </source>
</evidence>
<proteinExistence type="predicted"/>
<protein>
    <recommendedName>
        <fullName evidence="8">Multidrug export protein MepA</fullName>
    </recommendedName>
</protein>
<evidence type="ECO:0000256" key="5">
    <source>
        <dbReference type="SAM" id="Phobius"/>
    </source>
</evidence>
<feature type="transmembrane region" description="Helical" evidence="5">
    <location>
        <begin position="103"/>
        <end position="127"/>
    </location>
</feature>
<evidence type="ECO:0000313" key="6">
    <source>
        <dbReference type="EMBL" id="HJC40876.1"/>
    </source>
</evidence>
<dbReference type="InterPro" id="IPR002528">
    <property type="entry name" value="MATE_fam"/>
</dbReference>
<dbReference type="GO" id="GO:0042910">
    <property type="term" value="F:xenobiotic transmembrane transporter activity"/>
    <property type="evidence" value="ECO:0007669"/>
    <property type="project" value="InterPro"/>
</dbReference>
<evidence type="ECO:0000256" key="2">
    <source>
        <dbReference type="ARBA" id="ARBA00022692"/>
    </source>
</evidence>
<reference evidence="6" key="1">
    <citation type="journal article" date="2021" name="PeerJ">
        <title>Extensive microbial diversity within the chicken gut microbiome revealed by metagenomics and culture.</title>
        <authorList>
            <person name="Gilroy R."/>
            <person name="Ravi A."/>
            <person name="Getino M."/>
            <person name="Pursley I."/>
            <person name="Horton D.L."/>
            <person name="Alikhan N.F."/>
            <person name="Baker D."/>
            <person name="Gharbi K."/>
            <person name="Hall N."/>
            <person name="Watson M."/>
            <person name="Adriaenssens E.M."/>
            <person name="Foster-Nyarko E."/>
            <person name="Jarju S."/>
            <person name="Secka A."/>
            <person name="Antonio M."/>
            <person name="Oren A."/>
            <person name="Chaudhuri R.R."/>
            <person name="La Ragione R."/>
            <person name="Hildebrand F."/>
            <person name="Pallen M.J."/>
        </authorList>
    </citation>
    <scope>NUCLEOTIDE SEQUENCE</scope>
    <source>
        <strain evidence="6">CHK186-1790</strain>
    </source>
</reference>
<keyword evidence="2 5" id="KW-0812">Transmembrane</keyword>
<feature type="transmembrane region" description="Helical" evidence="5">
    <location>
        <begin position="198"/>
        <end position="219"/>
    </location>
</feature>
<dbReference type="PANTHER" id="PTHR43823:SF4">
    <property type="entry name" value="SPORULATION PROTEIN YKVU"/>
    <property type="match status" value="1"/>
</dbReference>
<sequence length="583" mass="64739">MKIKEMARENVFVRKAFYRFFMPSLLSSLGLAIGGLADCIFVGNTVGSVGLSAISIGQPVYMLFNTISYSLSIGGSIRYASALSEGKEEEGNRIFANVLRTDLFTNLTLCILGLLFLPQLLAFLGAGAPGTELWESCEAMVRAQLMLVPVMFCQGPFYYFVNCDNNPKLAAVALVTSNTIDIVFNYVFVVLLDMGVAGSVYSTGLGAAVMILISLTHFVRKKGCLRFTWPKFDGSSVVQSFRTGFATSVQYIYQFVTILVCNRLLMSIDGELGVAVFGIVYNVSLLAASVYDAISMALQPMVSTFHGERNKHNVLCTLKQAFQVSVGLSLVLILILMLFPRGVCFAFGLRTAEELSMGVVAIRIYALCVLPSGINMVSTYYYQTLGKEFISYLIFTLRGFVFFLAFSLLLSRWGVDLFWWTYPCMETATLLVLCIYNKWKGSWTYLEEDDSRIFTAFLDSRTADLGEVEQAVSDYLEGMDANPTQTYFATIAVEEVCGVILDRGFSVNDGYIQLTIVPHEDGTVTIHIRDSAREFNPFEMDTDDISLEEGTGLDAIGVKMIKSKAKEFFYRRYAGFNTLMVRV</sequence>
<gene>
    <name evidence="6" type="ORF">H9701_04915</name>
</gene>
<organism evidence="6 7">
    <name type="scientific">Candidatus Intestinimonas pullistercoris</name>
    <dbReference type="NCBI Taxonomy" id="2838623"/>
    <lineage>
        <taxon>Bacteria</taxon>
        <taxon>Bacillati</taxon>
        <taxon>Bacillota</taxon>
        <taxon>Clostridia</taxon>
        <taxon>Eubacteriales</taxon>
        <taxon>Intestinimonas</taxon>
    </lineage>
</organism>
<dbReference type="InterPro" id="IPR036890">
    <property type="entry name" value="HATPase_C_sf"/>
</dbReference>
<dbReference type="GO" id="GO:0016020">
    <property type="term" value="C:membrane"/>
    <property type="evidence" value="ECO:0007669"/>
    <property type="project" value="UniProtKB-SubCell"/>
</dbReference>
<dbReference type="InterPro" id="IPR051327">
    <property type="entry name" value="MATE_MepA_subfamily"/>
</dbReference>
<dbReference type="Gene3D" id="3.30.565.10">
    <property type="entry name" value="Histidine kinase-like ATPase, C-terminal domain"/>
    <property type="match status" value="1"/>
</dbReference>
<keyword evidence="4 5" id="KW-0472">Membrane</keyword>
<comment type="caution">
    <text evidence="6">The sequence shown here is derived from an EMBL/GenBank/DDBJ whole genome shotgun (WGS) entry which is preliminary data.</text>
</comment>
<feature type="transmembrane region" description="Helical" evidence="5">
    <location>
        <begin position="61"/>
        <end position="82"/>
    </location>
</feature>
<dbReference type="Pfam" id="PF01554">
    <property type="entry name" value="MatE"/>
    <property type="match status" value="2"/>
</dbReference>
<accession>A0A9D2T0H1</accession>
<name>A0A9D2T0H1_9FIRM</name>
<feature type="transmembrane region" description="Helical" evidence="5">
    <location>
        <begin position="139"/>
        <end position="160"/>
    </location>
</feature>
<feature type="transmembrane region" description="Helical" evidence="5">
    <location>
        <begin position="172"/>
        <end position="192"/>
    </location>
</feature>
<evidence type="ECO:0000256" key="1">
    <source>
        <dbReference type="ARBA" id="ARBA00004141"/>
    </source>
</evidence>
<dbReference type="EMBL" id="DWWJ01000091">
    <property type="protein sequence ID" value="HJC40876.1"/>
    <property type="molecule type" value="Genomic_DNA"/>
</dbReference>
<evidence type="ECO:0000256" key="4">
    <source>
        <dbReference type="ARBA" id="ARBA00023136"/>
    </source>
</evidence>
<keyword evidence="3 5" id="KW-1133">Transmembrane helix</keyword>
<dbReference type="AlphaFoldDB" id="A0A9D2T0H1"/>
<feature type="transmembrane region" description="Helical" evidence="5">
    <location>
        <begin position="360"/>
        <end position="382"/>
    </location>
</feature>